<keyword evidence="4" id="KW-1185">Reference proteome</keyword>
<evidence type="ECO:0000313" key="4">
    <source>
        <dbReference type="Proteomes" id="UP000026915"/>
    </source>
</evidence>
<organism evidence="3 4">
    <name type="scientific">Theobroma cacao</name>
    <name type="common">Cacao</name>
    <name type="synonym">Cocoa</name>
    <dbReference type="NCBI Taxonomy" id="3641"/>
    <lineage>
        <taxon>Eukaryota</taxon>
        <taxon>Viridiplantae</taxon>
        <taxon>Streptophyta</taxon>
        <taxon>Embryophyta</taxon>
        <taxon>Tracheophyta</taxon>
        <taxon>Spermatophyta</taxon>
        <taxon>Magnoliopsida</taxon>
        <taxon>eudicotyledons</taxon>
        <taxon>Gunneridae</taxon>
        <taxon>Pentapetalae</taxon>
        <taxon>rosids</taxon>
        <taxon>malvids</taxon>
        <taxon>Malvales</taxon>
        <taxon>Malvaceae</taxon>
        <taxon>Byttnerioideae</taxon>
        <taxon>Theobroma</taxon>
    </lineage>
</organism>
<evidence type="ECO:0000313" key="3">
    <source>
        <dbReference type="EMBL" id="EOX99920.1"/>
    </source>
</evidence>
<dbReference type="GO" id="GO:0046983">
    <property type="term" value="F:protein dimerization activity"/>
    <property type="evidence" value="ECO:0007669"/>
    <property type="project" value="InterPro"/>
</dbReference>
<dbReference type="Proteomes" id="UP000026915">
    <property type="component" value="Chromosome 2"/>
</dbReference>
<dbReference type="eggNOG" id="KOG1121">
    <property type="taxonomic scope" value="Eukaryota"/>
</dbReference>
<sequence length="197" mass="22181">MPFRNMLQPPTRDVGESGQECPTSMDQGTNGGCSDNIASTLFGKDTERTKKRLDRFKKHRLNTRSKELKTKLEKYLSKLVDDEGFNDDEFDVLMWWKLNQFRFPVLAAIARDVLAVPVSTVALESAFSTGGRVLDAYRSFLTPKVVQALICAQDWLRGLARGDSDLIEDDLDELDKLDFELATIALETIAESEPESD</sequence>
<dbReference type="PANTHER" id="PTHR23272">
    <property type="entry name" value="BED FINGER-RELATED"/>
    <property type="match status" value="1"/>
</dbReference>
<feature type="compositionally biased region" description="Polar residues" evidence="1">
    <location>
        <begin position="20"/>
        <end position="32"/>
    </location>
</feature>
<protein>
    <recommendedName>
        <fullName evidence="2">HAT C-terminal dimerisation domain-containing protein</fullName>
    </recommendedName>
</protein>
<dbReference type="InterPro" id="IPR012337">
    <property type="entry name" value="RNaseH-like_sf"/>
</dbReference>
<reference evidence="3 4" key="1">
    <citation type="journal article" date="2013" name="Genome Biol.">
        <title>The genome sequence of the most widely cultivated cacao type and its use to identify candidate genes regulating pod color.</title>
        <authorList>
            <person name="Motamayor J.C."/>
            <person name="Mockaitis K."/>
            <person name="Schmutz J."/>
            <person name="Haiminen N."/>
            <person name="Iii D.L."/>
            <person name="Cornejo O."/>
            <person name="Findley S.D."/>
            <person name="Zheng P."/>
            <person name="Utro F."/>
            <person name="Royaert S."/>
            <person name="Saski C."/>
            <person name="Jenkins J."/>
            <person name="Podicheti R."/>
            <person name="Zhao M."/>
            <person name="Scheffler B.E."/>
            <person name="Stack J.C."/>
            <person name="Feltus F.A."/>
            <person name="Mustiga G.M."/>
            <person name="Amores F."/>
            <person name="Phillips W."/>
            <person name="Marelli J.P."/>
            <person name="May G.D."/>
            <person name="Shapiro H."/>
            <person name="Ma J."/>
            <person name="Bustamante C.D."/>
            <person name="Schnell R.J."/>
            <person name="Main D."/>
            <person name="Gilbert D."/>
            <person name="Parida L."/>
            <person name="Kuhn D.N."/>
        </authorList>
    </citation>
    <scope>NUCLEOTIDE SEQUENCE [LARGE SCALE GENOMIC DNA]</scope>
    <source>
        <strain evidence="4">cv. Matina 1-6</strain>
    </source>
</reference>
<dbReference type="HOGENOM" id="CLU_1386350_0_0_1"/>
<dbReference type="Pfam" id="PF05699">
    <property type="entry name" value="Dimer_Tnp_hAT"/>
    <property type="match status" value="1"/>
</dbReference>
<dbReference type="Gramene" id="EOX99920">
    <property type="protein sequence ID" value="EOX99920"/>
    <property type="gene ID" value="TCM_008928"/>
</dbReference>
<evidence type="ECO:0000256" key="1">
    <source>
        <dbReference type="SAM" id="MobiDB-lite"/>
    </source>
</evidence>
<accession>A0A061E4L2</accession>
<feature type="region of interest" description="Disordered" evidence="1">
    <location>
        <begin position="1"/>
        <end position="32"/>
    </location>
</feature>
<feature type="domain" description="HAT C-terminal dimerisation" evidence="2">
    <location>
        <begin position="72"/>
        <end position="156"/>
    </location>
</feature>
<name>A0A061E4L2_THECC</name>
<dbReference type="EMBL" id="CM001880">
    <property type="protein sequence ID" value="EOX99920.1"/>
    <property type="molecule type" value="Genomic_DNA"/>
</dbReference>
<dbReference type="PANTHER" id="PTHR23272:SF193">
    <property type="entry name" value="OS07G0624100 PROTEIN"/>
    <property type="match status" value="1"/>
</dbReference>
<dbReference type="SUPFAM" id="SSF53098">
    <property type="entry name" value="Ribonuclease H-like"/>
    <property type="match status" value="1"/>
</dbReference>
<dbReference type="AlphaFoldDB" id="A0A061E4L2"/>
<proteinExistence type="predicted"/>
<dbReference type="OMA" id="WRVNSCK"/>
<evidence type="ECO:0000259" key="2">
    <source>
        <dbReference type="Pfam" id="PF05699"/>
    </source>
</evidence>
<gene>
    <name evidence="3" type="ORF">TCM_008928</name>
</gene>
<dbReference type="InParanoid" id="A0A061E4L2"/>
<dbReference type="InterPro" id="IPR008906">
    <property type="entry name" value="HATC_C_dom"/>
</dbReference>